<dbReference type="InterPro" id="IPR011009">
    <property type="entry name" value="Kinase-like_dom_sf"/>
</dbReference>
<organism evidence="4 5">
    <name type="scientific">Tritrichomonas musculus</name>
    <dbReference type="NCBI Taxonomy" id="1915356"/>
    <lineage>
        <taxon>Eukaryota</taxon>
        <taxon>Metamonada</taxon>
        <taxon>Parabasalia</taxon>
        <taxon>Tritrichomonadida</taxon>
        <taxon>Tritrichomonadidae</taxon>
        <taxon>Tritrichomonas</taxon>
    </lineage>
</organism>
<dbReference type="EMBL" id="JAPFFF010000019">
    <property type="protein sequence ID" value="KAK8857849.1"/>
    <property type="molecule type" value="Genomic_DNA"/>
</dbReference>
<dbReference type="PANTHER" id="PTHR24348:SF68">
    <property type="entry name" value="SERINE_THREONINE-PROTEIN KINASE ATG1C"/>
    <property type="match status" value="1"/>
</dbReference>
<keyword evidence="2" id="KW-0175">Coiled coil</keyword>
<accession>A0ABR2I5Q6</accession>
<protein>
    <recommendedName>
        <fullName evidence="3">Protein kinase domain-containing protein</fullName>
    </recommendedName>
</protein>
<dbReference type="Pfam" id="PF00069">
    <property type="entry name" value="Pkinase"/>
    <property type="match status" value="1"/>
</dbReference>
<keyword evidence="1" id="KW-0675">Receptor</keyword>
<comment type="caution">
    <text evidence="4">The sequence shown here is derived from an EMBL/GenBank/DDBJ whole genome shotgun (WGS) entry which is preliminary data.</text>
</comment>
<proteinExistence type="predicted"/>
<evidence type="ECO:0000313" key="5">
    <source>
        <dbReference type="Proteomes" id="UP001470230"/>
    </source>
</evidence>
<dbReference type="SMART" id="SM00220">
    <property type="entry name" value="S_TKc"/>
    <property type="match status" value="1"/>
</dbReference>
<reference evidence="4 5" key="1">
    <citation type="submission" date="2024-04" db="EMBL/GenBank/DDBJ databases">
        <title>Tritrichomonas musculus Genome.</title>
        <authorList>
            <person name="Alves-Ferreira E."/>
            <person name="Grigg M."/>
            <person name="Lorenzi H."/>
            <person name="Galac M."/>
        </authorList>
    </citation>
    <scope>NUCLEOTIDE SEQUENCE [LARGE SCALE GENOMIC DNA]</scope>
    <source>
        <strain evidence="4 5">EAF2021</strain>
    </source>
</reference>
<dbReference type="Gene3D" id="2.60.120.260">
    <property type="entry name" value="Galactose-binding domain-like"/>
    <property type="match status" value="1"/>
</dbReference>
<evidence type="ECO:0000256" key="2">
    <source>
        <dbReference type="SAM" id="Coils"/>
    </source>
</evidence>
<dbReference type="PANTHER" id="PTHR24348">
    <property type="entry name" value="SERINE/THREONINE-PROTEIN KINASE UNC-51-RELATED"/>
    <property type="match status" value="1"/>
</dbReference>
<dbReference type="InterPro" id="IPR008979">
    <property type="entry name" value="Galactose-bd-like_sf"/>
</dbReference>
<dbReference type="Gene3D" id="1.10.510.10">
    <property type="entry name" value="Transferase(Phosphotransferase) domain 1"/>
    <property type="match status" value="1"/>
</dbReference>
<evidence type="ECO:0000313" key="4">
    <source>
        <dbReference type="EMBL" id="KAK8857849.1"/>
    </source>
</evidence>
<feature type="coiled-coil region" evidence="2">
    <location>
        <begin position="363"/>
        <end position="433"/>
    </location>
</feature>
<dbReference type="InterPro" id="IPR000719">
    <property type="entry name" value="Prot_kinase_dom"/>
</dbReference>
<evidence type="ECO:0000256" key="1">
    <source>
        <dbReference type="ARBA" id="ARBA00023170"/>
    </source>
</evidence>
<dbReference type="PROSITE" id="PS50011">
    <property type="entry name" value="PROTEIN_KINASE_DOM"/>
    <property type="match status" value="1"/>
</dbReference>
<dbReference type="InterPro" id="IPR008271">
    <property type="entry name" value="Ser/Thr_kinase_AS"/>
</dbReference>
<feature type="domain" description="Protein kinase" evidence="3">
    <location>
        <begin position="18"/>
        <end position="287"/>
    </location>
</feature>
<keyword evidence="5" id="KW-1185">Reference proteome</keyword>
<dbReference type="SUPFAM" id="SSF49785">
    <property type="entry name" value="Galactose-binding domain-like"/>
    <property type="match status" value="1"/>
</dbReference>
<dbReference type="Proteomes" id="UP001470230">
    <property type="component" value="Unassembled WGS sequence"/>
</dbReference>
<gene>
    <name evidence="4" type="ORF">M9Y10_012944</name>
</gene>
<sequence length="616" mass="70864">MIPSESLKNQYIIDIKDYEIVKNINRGGFGIIDLVRNKKTGDEYAAKTNLIKTKPQNRRLILREVRILIQVQHPTIIQFRGFSYFDFTGEKNIVILMDHMKYGSLSDLIEKESKSLCPLDFDNTKKQIILIGIARGMMILQEHHVIHRDLKPENILLDKDYRPKITDFGLSKFLDPQNSVSMSMSDCGTIAYMAPEIFNSNHYNSKADVYAFGILMYELISGSRAYKDIFRKKNFNAFTFADKIKKGLRPEFNFPIKKGLKKMIEMCLLENPKERPTFGELFRKLSLSQDDFSMQFESNFSEPVIFDDDNDNDNEEDSDFSQFGNTKYCLDDVDYNEIITYSDEILENNSSEGSMEASNSAALANEIEKRILLEKRVNELEATNKNFSLKLDSLVSEISQLKEQHKNDISELSRKYETEISELKAKLNEKKSDSKDDSEFLVPSIPSDCLELINDKEYYDIFSFLKKSANKGDSVKGLPFTATPSTKGHGDIKILFELDKHDEYFGTEDKKNSFIKIDFRDKKVSLISYSLQTHSSASNGHITGWELSGSNDTKSWNVIHEISDTDCLSEIGAKKSFLLDSETPYYRYFMLKQTTPNSMGYHNLRLADIKFFGLIH</sequence>
<dbReference type="PROSITE" id="PS00108">
    <property type="entry name" value="PROTEIN_KINASE_ST"/>
    <property type="match status" value="1"/>
</dbReference>
<dbReference type="InterPro" id="IPR045269">
    <property type="entry name" value="Atg1-like"/>
</dbReference>
<name>A0ABR2I5Q6_9EUKA</name>
<evidence type="ECO:0000259" key="3">
    <source>
        <dbReference type="PROSITE" id="PS50011"/>
    </source>
</evidence>
<dbReference type="SUPFAM" id="SSF56112">
    <property type="entry name" value="Protein kinase-like (PK-like)"/>
    <property type="match status" value="1"/>
</dbReference>